<dbReference type="PANTHER" id="PTHR32071">
    <property type="entry name" value="TRANSCRIPTIONAL REGULATORY PROTEIN"/>
    <property type="match status" value="1"/>
</dbReference>
<dbReference type="Gene3D" id="1.10.10.60">
    <property type="entry name" value="Homeodomain-like"/>
    <property type="match status" value="1"/>
</dbReference>
<organism evidence="8">
    <name type="scientific">Dechloromonas aromatica (strain RCB)</name>
    <dbReference type="NCBI Taxonomy" id="159087"/>
    <lineage>
        <taxon>Bacteria</taxon>
        <taxon>Pseudomonadati</taxon>
        <taxon>Pseudomonadota</taxon>
        <taxon>Betaproteobacteria</taxon>
        <taxon>Rhodocyclales</taxon>
        <taxon>Azonexaceae</taxon>
        <taxon>Dechloromonas</taxon>
    </lineage>
</organism>
<evidence type="ECO:0000256" key="4">
    <source>
        <dbReference type="ARBA" id="ARBA00023125"/>
    </source>
</evidence>
<dbReference type="FunFam" id="3.40.50.300:FF:000006">
    <property type="entry name" value="DNA-binding transcriptional regulator NtrC"/>
    <property type="match status" value="1"/>
</dbReference>
<keyword evidence="4" id="KW-0238">DNA-binding</keyword>
<evidence type="ECO:0000256" key="6">
    <source>
        <dbReference type="SAM" id="Coils"/>
    </source>
</evidence>
<dbReference type="Gene3D" id="3.40.50.300">
    <property type="entry name" value="P-loop containing nucleotide triphosphate hydrolases"/>
    <property type="match status" value="1"/>
</dbReference>
<feature type="coiled-coil region" evidence="6">
    <location>
        <begin position="119"/>
        <end position="146"/>
    </location>
</feature>
<gene>
    <name evidence="8" type="ordered locus">Daro_0455</name>
</gene>
<evidence type="ECO:0000256" key="5">
    <source>
        <dbReference type="ARBA" id="ARBA00023163"/>
    </source>
</evidence>
<dbReference type="EMBL" id="CP000089">
    <property type="protein sequence ID" value="AAZ45212.1"/>
    <property type="molecule type" value="Genomic_DNA"/>
</dbReference>
<dbReference type="SMART" id="SM00382">
    <property type="entry name" value="AAA"/>
    <property type="match status" value="1"/>
</dbReference>
<keyword evidence="1" id="KW-0547">Nucleotide-binding</keyword>
<dbReference type="SUPFAM" id="SSF52540">
    <property type="entry name" value="P-loop containing nucleoside triphosphate hydrolases"/>
    <property type="match status" value="1"/>
</dbReference>
<dbReference type="GO" id="GO:0006355">
    <property type="term" value="P:regulation of DNA-templated transcription"/>
    <property type="evidence" value="ECO:0007669"/>
    <property type="project" value="InterPro"/>
</dbReference>
<evidence type="ECO:0000256" key="3">
    <source>
        <dbReference type="ARBA" id="ARBA00023015"/>
    </source>
</evidence>
<reference evidence="8" key="1">
    <citation type="submission" date="2005-08" db="EMBL/GenBank/DDBJ databases">
        <title>Complete sequence of Dechloromonas aromatica RCB.</title>
        <authorList>
            <person name="Salinero K.K."/>
            <person name="Copeland A."/>
            <person name="Lucas S."/>
            <person name="Lapidus A."/>
            <person name="Barry K."/>
            <person name="Detter J.C."/>
            <person name="Glavina T."/>
            <person name="Hammon N."/>
            <person name="Israni S."/>
            <person name="Pitluck S."/>
            <person name="Di Bartolo G."/>
            <person name="Trong S."/>
            <person name="Schmutz J."/>
            <person name="Larimer F."/>
            <person name="Land M."/>
            <person name="Ivanova N."/>
            <person name="Richardson P."/>
        </authorList>
    </citation>
    <scope>NUCLEOTIDE SEQUENCE</scope>
    <source>
        <strain evidence="8">RCB</strain>
    </source>
</reference>
<accession>Q47IW9</accession>
<dbReference type="Pfam" id="PF00158">
    <property type="entry name" value="Sigma54_activat"/>
    <property type="match status" value="1"/>
</dbReference>
<evidence type="ECO:0000256" key="2">
    <source>
        <dbReference type="ARBA" id="ARBA00022840"/>
    </source>
</evidence>
<evidence type="ECO:0000256" key="1">
    <source>
        <dbReference type="ARBA" id="ARBA00022741"/>
    </source>
</evidence>
<dbReference type="eggNOG" id="COG3829">
    <property type="taxonomic scope" value="Bacteria"/>
</dbReference>
<keyword evidence="5" id="KW-0804">Transcription</keyword>
<feature type="domain" description="Sigma-54 factor interaction" evidence="7">
    <location>
        <begin position="153"/>
        <end position="383"/>
    </location>
</feature>
<dbReference type="InterPro" id="IPR035965">
    <property type="entry name" value="PAS-like_dom_sf"/>
</dbReference>
<dbReference type="InterPro" id="IPR002197">
    <property type="entry name" value="HTH_Fis"/>
</dbReference>
<dbReference type="PROSITE" id="PS00688">
    <property type="entry name" value="SIGMA54_INTERACT_3"/>
    <property type="match status" value="1"/>
</dbReference>
<dbReference type="SUPFAM" id="SSF55785">
    <property type="entry name" value="PYP-like sensor domain (PAS domain)"/>
    <property type="match status" value="1"/>
</dbReference>
<proteinExistence type="predicted"/>
<dbReference type="InterPro" id="IPR025944">
    <property type="entry name" value="Sigma_54_int_dom_CS"/>
</dbReference>
<name>Q47IW9_DECAR</name>
<keyword evidence="3" id="KW-0805">Transcription regulation</keyword>
<dbReference type="Gene3D" id="1.10.8.60">
    <property type="match status" value="1"/>
</dbReference>
<dbReference type="GO" id="GO:0043565">
    <property type="term" value="F:sequence-specific DNA binding"/>
    <property type="evidence" value="ECO:0007669"/>
    <property type="project" value="InterPro"/>
</dbReference>
<dbReference type="InterPro" id="IPR003593">
    <property type="entry name" value="AAA+_ATPase"/>
</dbReference>
<keyword evidence="2" id="KW-0067">ATP-binding</keyword>
<dbReference type="InterPro" id="IPR058031">
    <property type="entry name" value="AAA_lid_NorR"/>
</dbReference>
<dbReference type="PANTHER" id="PTHR32071:SF99">
    <property type="entry name" value="TRANSCRIPTIONAL REGULATORY PROTEIN"/>
    <property type="match status" value="1"/>
</dbReference>
<dbReference type="SUPFAM" id="SSF46689">
    <property type="entry name" value="Homeodomain-like"/>
    <property type="match status" value="1"/>
</dbReference>
<dbReference type="STRING" id="159087.Daro_0455"/>
<dbReference type="Gene3D" id="3.30.450.20">
    <property type="entry name" value="PAS domain"/>
    <property type="match status" value="1"/>
</dbReference>
<dbReference type="PROSITE" id="PS00675">
    <property type="entry name" value="SIGMA54_INTERACT_1"/>
    <property type="match status" value="1"/>
</dbReference>
<evidence type="ECO:0000259" key="7">
    <source>
        <dbReference type="PROSITE" id="PS50045"/>
    </source>
</evidence>
<dbReference type="Pfam" id="PF02954">
    <property type="entry name" value="HTH_8"/>
    <property type="match status" value="1"/>
</dbReference>
<dbReference type="GO" id="GO:0005524">
    <property type="term" value="F:ATP binding"/>
    <property type="evidence" value="ECO:0007669"/>
    <property type="project" value="UniProtKB-KW"/>
</dbReference>
<dbReference type="PROSITE" id="PS50045">
    <property type="entry name" value="SIGMA54_INTERACT_4"/>
    <property type="match status" value="1"/>
</dbReference>
<evidence type="ECO:0000313" key="8">
    <source>
        <dbReference type="EMBL" id="AAZ45212.1"/>
    </source>
</evidence>
<dbReference type="InterPro" id="IPR009057">
    <property type="entry name" value="Homeodomain-like_sf"/>
</dbReference>
<dbReference type="KEGG" id="dar:Daro_0455"/>
<dbReference type="AlphaFoldDB" id="Q47IW9"/>
<dbReference type="InterPro" id="IPR027417">
    <property type="entry name" value="P-loop_NTPase"/>
</dbReference>
<dbReference type="PRINTS" id="PR01590">
    <property type="entry name" value="HTHFIS"/>
</dbReference>
<dbReference type="PROSITE" id="PS00676">
    <property type="entry name" value="SIGMA54_INTERACT_2"/>
    <property type="match status" value="1"/>
</dbReference>
<protein>
    <submittedName>
        <fullName evidence="8">Helix-turn-helix, Fis-type</fullName>
    </submittedName>
</protein>
<dbReference type="CDD" id="cd00009">
    <property type="entry name" value="AAA"/>
    <property type="match status" value="1"/>
</dbReference>
<dbReference type="HOGENOM" id="CLU_000445_8_1_4"/>
<dbReference type="Pfam" id="PF25601">
    <property type="entry name" value="AAA_lid_14"/>
    <property type="match status" value="1"/>
</dbReference>
<sequence length="468" mass="50893">MTSAEELRQLASESLLAHYAEYCEGAVIVDAAARIVWMNERYPERLGIAVPACVVGQEIEKVIPNSLMRQVVETGRPIMLDIMEFGEAAFVVTRLPLHDKAGKVVGAVGFMLYDDPRQMASLMARYQRLRSDLAEARKKLAEARRTKYTFASFVGTGAACSAVKQMARRAARTTASVLILGETGTGKELLAQAIHAASLRADASFVAVNIAAIPETLLEAEFFGVAPGAYTGAERNGRDGKFKLADGGTLFLDEIGDMSPALQAKLLRTLQEGEFEPVGSNRLTTVDVRVIAATSRNLEKMVADGQFRADLYYRLNVITLNTPPLRERLEDFSLLADYLVDHVCRQQGMPPRGISAGAINRLCRHDWPGNVRELANVLERALLMSDSDTLEADDLEAVMPAVPLDSPKVVSLRPIGMAEAVAQAEREAIRLALRHARGNKAEAARQLGISRAALYEKISALGVDAESA</sequence>
<dbReference type="InterPro" id="IPR025662">
    <property type="entry name" value="Sigma_54_int_dom_ATP-bd_1"/>
</dbReference>
<keyword evidence="6" id="KW-0175">Coiled coil</keyword>
<dbReference type="InterPro" id="IPR025943">
    <property type="entry name" value="Sigma_54_int_dom_ATP-bd_2"/>
</dbReference>
<dbReference type="InterPro" id="IPR002078">
    <property type="entry name" value="Sigma_54_int"/>
</dbReference>
<dbReference type="OrthoDB" id="9761705at2"/>